<evidence type="ECO:0000313" key="3">
    <source>
        <dbReference type="Proteomes" id="UP000607653"/>
    </source>
</evidence>
<comment type="caution">
    <text evidence="2">The sequence shown here is derived from an EMBL/GenBank/DDBJ whole genome shotgun (WGS) entry which is preliminary data.</text>
</comment>
<feature type="compositionally biased region" description="Basic and acidic residues" evidence="1">
    <location>
        <begin position="30"/>
        <end position="48"/>
    </location>
</feature>
<dbReference type="EMBL" id="DUZY01000006">
    <property type="protein sequence ID" value="DAD42642.1"/>
    <property type="molecule type" value="Genomic_DNA"/>
</dbReference>
<feature type="compositionally biased region" description="Polar residues" evidence="1">
    <location>
        <begin position="1"/>
        <end position="17"/>
    </location>
</feature>
<proteinExistence type="predicted"/>
<name>A0A822ZBY4_NELNU</name>
<dbReference type="Proteomes" id="UP000607653">
    <property type="component" value="Unassembled WGS sequence"/>
</dbReference>
<evidence type="ECO:0000313" key="2">
    <source>
        <dbReference type="EMBL" id="DAD42642.1"/>
    </source>
</evidence>
<accession>A0A822ZBY4</accession>
<reference evidence="2 3" key="1">
    <citation type="journal article" date="2020" name="Mol. Biol. Evol.">
        <title>Distinct Expression and Methylation Patterns for Genes with Different Fates following a Single Whole-Genome Duplication in Flowering Plants.</title>
        <authorList>
            <person name="Shi T."/>
            <person name="Rahmani R.S."/>
            <person name="Gugger P.F."/>
            <person name="Wang M."/>
            <person name="Li H."/>
            <person name="Zhang Y."/>
            <person name="Li Z."/>
            <person name="Wang Q."/>
            <person name="Van de Peer Y."/>
            <person name="Marchal K."/>
            <person name="Chen J."/>
        </authorList>
    </citation>
    <scope>NUCLEOTIDE SEQUENCE [LARGE SCALE GENOMIC DNA]</scope>
    <source>
        <tissue evidence="2">Leaf</tissue>
    </source>
</reference>
<dbReference type="AlphaFoldDB" id="A0A822ZBY4"/>
<protein>
    <submittedName>
        <fullName evidence="2">Uncharacterized protein</fullName>
    </submittedName>
</protein>
<feature type="region of interest" description="Disordered" evidence="1">
    <location>
        <begin position="1"/>
        <end position="48"/>
    </location>
</feature>
<keyword evidence="3" id="KW-1185">Reference proteome</keyword>
<gene>
    <name evidence="2" type="ORF">HUJ06_000872</name>
</gene>
<organism evidence="2 3">
    <name type="scientific">Nelumbo nucifera</name>
    <name type="common">Sacred lotus</name>
    <dbReference type="NCBI Taxonomy" id="4432"/>
    <lineage>
        <taxon>Eukaryota</taxon>
        <taxon>Viridiplantae</taxon>
        <taxon>Streptophyta</taxon>
        <taxon>Embryophyta</taxon>
        <taxon>Tracheophyta</taxon>
        <taxon>Spermatophyta</taxon>
        <taxon>Magnoliopsida</taxon>
        <taxon>Proteales</taxon>
        <taxon>Nelumbonaceae</taxon>
        <taxon>Nelumbo</taxon>
    </lineage>
</organism>
<evidence type="ECO:0000256" key="1">
    <source>
        <dbReference type="SAM" id="MobiDB-lite"/>
    </source>
</evidence>
<sequence>MDGNQSSNCGQRPTSKRLNIASPIPSSLEEVSRGRLSLDREPLENPER</sequence>